<evidence type="ECO:0000256" key="2">
    <source>
        <dbReference type="ARBA" id="ARBA00008914"/>
    </source>
</evidence>
<evidence type="ECO:0000313" key="10">
    <source>
        <dbReference type="EMBL" id="VAW92941.1"/>
    </source>
</evidence>
<evidence type="ECO:0000259" key="9">
    <source>
        <dbReference type="PROSITE" id="PS51123"/>
    </source>
</evidence>
<evidence type="ECO:0000256" key="5">
    <source>
        <dbReference type="ARBA" id="ARBA00022989"/>
    </source>
</evidence>
<dbReference type="Pfam" id="PF00691">
    <property type="entry name" value="OmpA"/>
    <property type="match status" value="1"/>
</dbReference>
<comment type="similarity">
    <text evidence="2">Belongs to the MotB family.</text>
</comment>
<evidence type="ECO:0000256" key="4">
    <source>
        <dbReference type="ARBA" id="ARBA00022692"/>
    </source>
</evidence>
<evidence type="ECO:0000256" key="6">
    <source>
        <dbReference type="ARBA" id="ARBA00023136"/>
    </source>
</evidence>
<keyword evidence="3" id="KW-1003">Cell membrane</keyword>
<keyword evidence="10" id="KW-0966">Cell projection</keyword>
<dbReference type="SUPFAM" id="SSF103088">
    <property type="entry name" value="OmpA-like"/>
    <property type="match status" value="1"/>
</dbReference>
<feature type="transmembrane region" description="Helical" evidence="8">
    <location>
        <begin position="28"/>
        <end position="47"/>
    </location>
</feature>
<dbReference type="PROSITE" id="PS51123">
    <property type="entry name" value="OMPA_2"/>
    <property type="match status" value="1"/>
</dbReference>
<keyword evidence="5 8" id="KW-1133">Transmembrane helix</keyword>
<gene>
    <name evidence="10" type="ORF">MNBD_GAMMA22-544</name>
</gene>
<feature type="compositionally biased region" description="Basic and acidic residues" evidence="7">
    <location>
        <begin position="287"/>
        <end position="297"/>
    </location>
</feature>
<dbReference type="InterPro" id="IPR036737">
    <property type="entry name" value="OmpA-like_sf"/>
</dbReference>
<keyword evidence="10" id="KW-0282">Flagellum</keyword>
<feature type="domain" description="OmpA-like" evidence="9">
    <location>
        <begin position="161"/>
        <end position="281"/>
    </location>
</feature>
<evidence type="ECO:0000256" key="8">
    <source>
        <dbReference type="SAM" id="Phobius"/>
    </source>
</evidence>
<dbReference type="PANTHER" id="PTHR30329:SF21">
    <property type="entry name" value="LIPOPROTEIN YIAD-RELATED"/>
    <property type="match status" value="1"/>
</dbReference>
<accession>A0A3B0ZMP1</accession>
<proteinExistence type="inferred from homology"/>
<dbReference type="NCBIfam" id="NF006548">
    <property type="entry name" value="PRK09041.1"/>
    <property type="match status" value="1"/>
</dbReference>
<reference evidence="10" key="1">
    <citation type="submission" date="2018-06" db="EMBL/GenBank/DDBJ databases">
        <authorList>
            <person name="Zhirakovskaya E."/>
        </authorList>
    </citation>
    <scope>NUCLEOTIDE SEQUENCE</scope>
</reference>
<dbReference type="InterPro" id="IPR006665">
    <property type="entry name" value="OmpA-like"/>
</dbReference>
<protein>
    <submittedName>
        <fullName evidence="10">Flagellar motor rotation protein MotB</fullName>
    </submittedName>
</protein>
<evidence type="ECO:0000256" key="3">
    <source>
        <dbReference type="ARBA" id="ARBA00022475"/>
    </source>
</evidence>
<comment type="subcellular location">
    <subcellularLocation>
        <location evidence="1">Cell membrane</location>
        <topology evidence="1">Single-pass membrane protein</topology>
    </subcellularLocation>
</comment>
<dbReference type="EMBL" id="UOFS01000013">
    <property type="protein sequence ID" value="VAW92941.1"/>
    <property type="molecule type" value="Genomic_DNA"/>
</dbReference>
<dbReference type="AlphaFoldDB" id="A0A3B0ZMP1"/>
<dbReference type="Pfam" id="PF13677">
    <property type="entry name" value="MotB_plug"/>
    <property type="match status" value="1"/>
</dbReference>
<keyword evidence="4 8" id="KW-0812">Transmembrane</keyword>
<feature type="region of interest" description="Disordered" evidence="7">
    <location>
        <begin position="287"/>
        <end position="315"/>
    </location>
</feature>
<dbReference type="CDD" id="cd07185">
    <property type="entry name" value="OmpA_C-like"/>
    <property type="match status" value="1"/>
</dbReference>
<evidence type="ECO:0000256" key="7">
    <source>
        <dbReference type="SAM" id="MobiDB-lite"/>
    </source>
</evidence>
<dbReference type="Gene3D" id="3.30.1330.60">
    <property type="entry name" value="OmpA-like domain"/>
    <property type="match status" value="1"/>
</dbReference>
<feature type="region of interest" description="Disordered" evidence="7">
    <location>
        <begin position="65"/>
        <end position="123"/>
    </location>
</feature>
<keyword evidence="6 8" id="KW-0472">Membrane</keyword>
<name>A0A3B0ZMP1_9ZZZZ</name>
<dbReference type="GO" id="GO:0005886">
    <property type="term" value="C:plasma membrane"/>
    <property type="evidence" value="ECO:0007669"/>
    <property type="project" value="UniProtKB-SubCell"/>
</dbReference>
<dbReference type="InterPro" id="IPR025713">
    <property type="entry name" value="MotB-like_N_dom"/>
</dbReference>
<keyword evidence="10" id="KW-0969">Cilium</keyword>
<organism evidence="10">
    <name type="scientific">hydrothermal vent metagenome</name>
    <dbReference type="NCBI Taxonomy" id="652676"/>
    <lineage>
        <taxon>unclassified sequences</taxon>
        <taxon>metagenomes</taxon>
        <taxon>ecological metagenomes</taxon>
    </lineage>
</organism>
<dbReference type="InterPro" id="IPR050330">
    <property type="entry name" value="Bact_OuterMem_StrucFunc"/>
</dbReference>
<sequence length="315" mass="34896">MADDKRQPIVVKKINKGGHGHHGGAWKVAYADFVTAMMAFFLMLWLLGSASGEQRQAIADFFQNPSAVQGPGGASTSMIQLGSGMEMPKSGDDGKKKQASEEGDPVDSKDNEESEKTKKEKAKDKKRLDSLLIQLKKSIDKSQALKPFKDQLLIQLMPEGLRVQILDKENRAMFESASPDPKYYTKALLREIADTINSVPNKISITGHTDAIPFSSKRRDYSNWELSAARANSARRELVIGGLNKNKIARVVGLGSSVLFDKSHPKGAINRRISIIVMSGDSLKKLHENEGNKKIDNKQQNIKKPTKKKKKNNKK</sequence>
<feature type="compositionally biased region" description="Basic residues" evidence="7">
    <location>
        <begin position="304"/>
        <end position="315"/>
    </location>
</feature>
<dbReference type="PANTHER" id="PTHR30329">
    <property type="entry name" value="STATOR ELEMENT OF FLAGELLAR MOTOR COMPLEX"/>
    <property type="match status" value="1"/>
</dbReference>
<evidence type="ECO:0000256" key="1">
    <source>
        <dbReference type="ARBA" id="ARBA00004162"/>
    </source>
</evidence>
<feature type="compositionally biased region" description="Basic and acidic residues" evidence="7">
    <location>
        <begin position="89"/>
        <end position="123"/>
    </location>
</feature>